<comment type="caution">
    <text evidence="2">The sequence shown here is derived from an EMBL/GenBank/DDBJ whole genome shotgun (WGS) entry which is preliminary data.</text>
</comment>
<dbReference type="Pfam" id="PF00535">
    <property type="entry name" value="Glycos_transf_2"/>
    <property type="match status" value="2"/>
</dbReference>
<dbReference type="Gene3D" id="3.90.550.10">
    <property type="entry name" value="Spore Coat Polysaccharide Biosynthesis Protein SpsA, Chain A"/>
    <property type="match status" value="2"/>
</dbReference>
<accession>A0A8J4HB17</accession>
<feature type="domain" description="Glycosyltransferase 2-like" evidence="1">
    <location>
        <begin position="109"/>
        <end position="234"/>
    </location>
</feature>
<dbReference type="InterPro" id="IPR001173">
    <property type="entry name" value="Glyco_trans_2-like"/>
</dbReference>
<reference evidence="2" key="1">
    <citation type="journal article" date="2020" name="mSystems">
        <title>Genome- and Community-Level Interaction Insights into Carbon Utilization and Element Cycling Functions of Hydrothermarchaeota in Hydrothermal Sediment.</title>
        <authorList>
            <person name="Zhou Z."/>
            <person name="Liu Y."/>
            <person name="Xu W."/>
            <person name="Pan J."/>
            <person name="Luo Z.H."/>
            <person name="Li M."/>
        </authorList>
    </citation>
    <scope>NUCLEOTIDE SEQUENCE</scope>
    <source>
        <strain evidence="2">SpSt-997</strain>
    </source>
</reference>
<evidence type="ECO:0000313" key="2">
    <source>
        <dbReference type="EMBL" id="HGC42205.1"/>
    </source>
</evidence>
<dbReference type="GO" id="GO:0016757">
    <property type="term" value="F:glycosyltransferase activity"/>
    <property type="evidence" value="ECO:0007669"/>
    <property type="project" value="UniProtKB-KW"/>
</dbReference>
<dbReference type="SUPFAM" id="SSF53448">
    <property type="entry name" value="Nucleotide-diphospho-sugar transferases"/>
    <property type="match status" value="2"/>
</dbReference>
<dbReference type="PANTHER" id="PTHR43179">
    <property type="entry name" value="RHAMNOSYLTRANSFERASE WBBL"/>
    <property type="match status" value="1"/>
</dbReference>
<dbReference type="PANTHER" id="PTHR43179:SF7">
    <property type="entry name" value="RHAMNOSYLTRANSFERASE WBBL"/>
    <property type="match status" value="1"/>
</dbReference>
<evidence type="ECO:0000259" key="1">
    <source>
        <dbReference type="Pfam" id="PF00535"/>
    </source>
</evidence>
<proteinExistence type="predicted"/>
<feature type="domain" description="Glycosyltransferase 2-like" evidence="1">
    <location>
        <begin position="367"/>
        <end position="489"/>
    </location>
</feature>
<sequence length="687" mass="76393">MPRSDTQITPLKGSLGWRAIKPLLVIRNKIKRLWYVLRFSVKHAGGLKNTIKKAVWIYRSRGLSGIKRTMRKVDQINPANQISPTSWFARYRAGANYGAVQCRGSARFSIVMPIYKVRPDWLAEAIASVVAQTYPHWELICVDDDSKDDLLNAILARAATNDPRVKYITLAQNQGVSRATNNGIEQATGEYLLFMDHDDMLEPHALARLSDAAFSEDADILYGDEAVTSENLEEIIGVQLRPAFSHTYYLSYPFFVHPVAVRSALARKIGGLNTSLTISQDIDFVLRALEIAKNVTHIPDILYRWRTHPESTGRMHKQDEINFTTCALKKEHLHRLGFGDADVRAGPSFNTFNVRYFGVSSGRILGIIPTKNQAGLLRLSVETLRETTKGLDLDLVIIDHQSDDPETLSYLRELAHSGAARILSYQGKFNYSAINNYAVSASGAGYDYYLFLNNDIEATKPGWLDAMLNLAMRADVGAVGATLLYPDGTVQHSGVIVGMHDSAEHAFRTVLFRSDEPGYGASLHATREYSAVTAACMLVPAEVFHAVGGYDEKLEVGYNDTDLCLRIGQKAYRVVNCAEAILVHHESASRGKSLDGRDPHPHDSALFRRRYREFLRGTDPHFSPLLAKDNPTFILDFSARLAARIDYATVTDFLPKGRRGLGQQAAYPADLAHLHASAVDIGDYSHP</sequence>
<dbReference type="AlphaFoldDB" id="A0A8J4HB17"/>
<protein>
    <submittedName>
        <fullName evidence="2">Glycosyltransferase</fullName>
    </submittedName>
</protein>
<dbReference type="InterPro" id="IPR029044">
    <property type="entry name" value="Nucleotide-diphossugar_trans"/>
</dbReference>
<organism evidence="2">
    <name type="scientific">Acidicaldus sp</name>
    <dbReference type="NCBI Taxonomy" id="1872105"/>
    <lineage>
        <taxon>Bacteria</taxon>
        <taxon>Pseudomonadati</taxon>
        <taxon>Pseudomonadota</taxon>
        <taxon>Alphaproteobacteria</taxon>
        <taxon>Acetobacterales</taxon>
        <taxon>Acetobacteraceae</taxon>
        <taxon>Acidicaldus</taxon>
    </lineage>
</organism>
<gene>
    <name evidence="2" type="ORF">ENY07_03140</name>
</gene>
<name>A0A8J4HB17_9PROT</name>
<dbReference type="EMBL" id="DTQM01000062">
    <property type="protein sequence ID" value="HGC42205.1"/>
    <property type="molecule type" value="Genomic_DNA"/>
</dbReference>